<evidence type="ECO:0000313" key="12">
    <source>
        <dbReference type="EMBL" id="GAA5807616.1"/>
    </source>
</evidence>
<evidence type="ECO:0000256" key="1">
    <source>
        <dbReference type="ARBA" id="ARBA00022692"/>
    </source>
</evidence>
<dbReference type="PROSITE" id="PS51715">
    <property type="entry name" value="G_GB1_RHD3"/>
    <property type="match status" value="1"/>
</dbReference>
<keyword evidence="5 8" id="KW-1133">Transmembrane helix</keyword>
<dbReference type="Proteomes" id="UP001473302">
    <property type="component" value="Unassembled WGS sequence"/>
</dbReference>
<keyword evidence="3 8" id="KW-0378">Hydrolase</keyword>
<dbReference type="PANTHER" id="PTHR45923">
    <property type="entry name" value="PROTEIN SEY1"/>
    <property type="match status" value="1"/>
</dbReference>
<dbReference type="Gene3D" id="3.40.50.300">
    <property type="entry name" value="P-loop containing nucleotide triphosphate hydrolases"/>
    <property type="match status" value="1"/>
</dbReference>
<keyword evidence="13" id="KW-1185">Reference proteome</keyword>
<feature type="topological domain" description="Cytoplasmic" evidence="8">
    <location>
        <begin position="745"/>
        <end position="788"/>
    </location>
</feature>
<dbReference type="Pfam" id="PF20428">
    <property type="entry name" value="Sey1_3HB"/>
    <property type="match status" value="1"/>
</dbReference>
<evidence type="ECO:0000313" key="13">
    <source>
        <dbReference type="Proteomes" id="UP001473302"/>
    </source>
</evidence>
<evidence type="ECO:0000256" key="2">
    <source>
        <dbReference type="ARBA" id="ARBA00022741"/>
    </source>
</evidence>
<evidence type="ECO:0000256" key="5">
    <source>
        <dbReference type="ARBA" id="ARBA00022989"/>
    </source>
</evidence>
<dbReference type="InterPro" id="IPR046758">
    <property type="entry name" value="Sey1/RHD3-like_3HB"/>
</dbReference>
<keyword evidence="7 8" id="KW-0472">Membrane</keyword>
<evidence type="ECO:0000259" key="11">
    <source>
        <dbReference type="PROSITE" id="PS51715"/>
    </source>
</evidence>
<feature type="region of interest" description="Disordered" evidence="9">
    <location>
        <begin position="1"/>
        <end position="25"/>
    </location>
</feature>
<dbReference type="EMBL" id="BAABUK010000002">
    <property type="protein sequence ID" value="GAA5807616.1"/>
    <property type="molecule type" value="Genomic_DNA"/>
</dbReference>
<dbReference type="CDD" id="cd01851">
    <property type="entry name" value="GBP"/>
    <property type="match status" value="1"/>
</dbReference>
<evidence type="ECO:0000256" key="3">
    <source>
        <dbReference type="ARBA" id="ARBA00022801"/>
    </source>
</evidence>
<evidence type="ECO:0000256" key="4">
    <source>
        <dbReference type="ARBA" id="ARBA00022824"/>
    </source>
</evidence>
<evidence type="ECO:0000256" key="6">
    <source>
        <dbReference type="ARBA" id="ARBA00023134"/>
    </source>
</evidence>
<name>A0ABP9YL85_9FUNG</name>
<dbReference type="InterPro" id="IPR030386">
    <property type="entry name" value="G_GB1_RHD3_dom"/>
</dbReference>
<dbReference type="InterPro" id="IPR027417">
    <property type="entry name" value="P-loop_NTPase"/>
</dbReference>
<dbReference type="SUPFAM" id="SSF52540">
    <property type="entry name" value="P-loop containing nucleoside triphosphate hydrolases"/>
    <property type="match status" value="1"/>
</dbReference>
<dbReference type="InterPro" id="IPR008803">
    <property type="entry name" value="RHD3/Sey1"/>
</dbReference>
<dbReference type="HAMAP" id="MF_03109">
    <property type="entry name" value="Sey1"/>
    <property type="match status" value="1"/>
</dbReference>
<evidence type="ECO:0000256" key="7">
    <source>
        <dbReference type="ARBA" id="ARBA00023136"/>
    </source>
</evidence>
<evidence type="ECO:0000256" key="8">
    <source>
        <dbReference type="HAMAP-Rule" id="MF_03109"/>
    </source>
</evidence>
<sequence>MDNNKLLIEKTKSAESTNSTSSISDWDHDLAPIPRLQVVDEHQNFCDELPQYMKDWGLSDAGFNYDVVAVFGSQSTGKSTLLNRLFGTSFAEMDENQRKQTTKGIWLSRARGMHVLVMDVEGTDGRERGEDQDFERKSALFSMATSEVIIINLWEHQVGLYQGANMGLLKTVFEVNLQLFQNQKSKEKTLLLIVIRDFVGATPLDNLANTLKADLEKIWASLSKPEGLEDCKITQYFDFMFTGLPHKILLPDKFDQEVTKLRSRFNDPKDPDFVFRPEYHKRIPADGYHLYASSIWDKVLTNKDLDLPTQQQLLAQYRCDEISNAAFEVFNERITPYKSPILEKGQVNLELGKVMKGIREEALESFDKSASRYDQGVYQKKRLEMYAKLNIQLGVYFVGQINNLHKKAVIMFDENLQKQLKSTTYNFAHVVSTCLKQANEYFINGAKGKQDSKFRIHIRLTFLYTLAAMLPETDWSYSHEQELLTEDFKEISSKARTTEFKKMNKALEKQMETELADPIALELNQPTNDMWHKVIGTYKSTVSDGKKLLSEKAKSFDSSKEEVEKSVSDLKKRTWIVLRKKVDEELADNLLLLKLRNRFEEKFRYDENGLPKVWKPQDDIDSHFKKARDETLSLIKRFSKVDLSMDPDFKLESDEDFDFERSLTVLSEAKQIDITTRFKRESDAFFLEAKRSVVLTTAKIPPWVILVMIVLGWNEFMSLLQRPLYLAIVILGLSIAYVIYALNLWGPAETIFSTVTSEATRMIKAKLAETINSTGERNQHYEMAPINN</sequence>
<proteinExistence type="inferred from homology"/>
<feature type="topological domain" description="Cytoplasmic" evidence="8">
    <location>
        <begin position="1"/>
        <end position="699"/>
    </location>
</feature>
<reference evidence="12 13" key="1">
    <citation type="submission" date="2024-04" db="EMBL/GenBank/DDBJ databases">
        <title>genome sequences of Mucor flavus KT1a and Helicostylum pulchrum KT1b strains isolated from the surface of a dry-aged beef.</title>
        <authorList>
            <person name="Toyotome T."/>
            <person name="Hosono M."/>
            <person name="Torimaru M."/>
            <person name="Fukuda K."/>
            <person name="Mikami N."/>
        </authorList>
    </citation>
    <scope>NUCLEOTIDE SEQUENCE [LARGE SCALE GENOMIC DNA]</scope>
    <source>
        <strain evidence="12 13">KT1a</strain>
    </source>
</reference>
<evidence type="ECO:0000256" key="9">
    <source>
        <dbReference type="SAM" id="MobiDB-lite"/>
    </source>
</evidence>
<keyword evidence="1 8" id="KW-0812">Transmembrane</keyword>
<keyword evidence="2 8" id="KW-0547">Nucleotide-binding</keyword>
<keyword evidence="6 8" id="KW-0342">GTP-binding</keyword>
<feature type="compositionally biased region" description="Low complexity" evidence="9">
    <location>
        <begin position="14"/>
        <end position="24"/>
    </location>
</feature>
<evidence type="ECO:0000256" key="10">
    <source>
        <dbReference type="SAM" id="Phobius"/>
    </source>
</evidence>
<feature type="domain" description="GB1/RHD3-type G" evidence="11">
    <location>
        <begin position="62"/>
        <end position="279"/>
    </location>
</feature>
<feature type="binding site" evidence="8">
    <location>
        <begin position="72"/>
        <end position="79"/>
    </location>
    <ligand>
        <name>GTP</name>
        <dbReference type="ChEBI" id="CHEBI:37565"/>
    </ligand>
</feature>
<comment type="caution">
    <text evidence="12">The sequence shown here is derived from an EMBL/GenBank/DDBJ whole genome shotgun (WGS) entry which is preliminary data.</text>
</comment>
<dbReference type="Pfam" id="PF05879">
    <property type="entry name" value="RHD3_GTPase"/>
    <property type="match status" value="1"/>
</dbReference>
<feature type="topological domain" description="Lumenal" evidence="8">
    <location>
        <begin position="721"/>
        <end position="723"/>
    </location>
</feature>
<gene>
    <name evidence="8" type="primary">SEY1</name>
    <name evidence="12" type="ORF">MFLAVUS_000985</name>
</gene>
<accession>A0ABP9YL85</accession>
<protein>
    <recommendedName>
        <fullName evidence="11">GB1/RHD3-type G domain-containing protein</fullName>
    </recommendedName>
</protein>
<comment type="similarity">
    <text evidence="8">Belongs to the TRAFAC class dynamin-like GTPase superfamily. GB1/RHD3 GTPase family. RHD3 subfamily.</text>
</comment>
<comment type="subcellular location">
    <subcellularLocation>
        <location evidence="8">Endoplasmic reticulum membrane</location>
        <topology evidence="8">Multi-pass membrane protein</topology>
    </subcellularLocation>
    <text evidence="8">Enriched in the cortical ER. Concentrated in punctae along the ER tubules.</text>
</comment>
<organism evidence="12 13">
    <name type="scientific">Mucor flavus</name>
    <dbReference type="NCBI Taxonomy" id="439312"/>
    <lineage>
        <taxon>Eukaryota</taxon>
        <taxon>Fungi</taxon>
        <taxon>Fungi incertae sedis</taxon>
        <taxon>Mucoromycota</taxon>
        <taxon>Mucoromycotina</taxon>
        <taxon>Mucoromycetes</taxon>
        <taxon>Mucorales</taxon>
        <taxon>Mucorineae</taxon>
        <taxon>Mucoraceae</taxon>
        <taxon>Mucor</taxon>
    </lineage>
</organism>
<keyword evidence="4 8" id="KW-0256">Endoplasmic reticulum</keyword>
<feature type="transmembrane region" description="Helical" evidence="10">
    <location>
        <begin position="724"/>
        <end position="745"/>
    </location>
</feature>
<dbReference type="PANTHER" id="PTHR45923:SF2">
    <property type="entry name" value="PROTEIN SEY1"/>
    <property type="match status" value="1"/>
</dbReference>